<evidence type="ECO:0000313" key="4">
    <source>
        <dbReference type="Proteomes" id="UP000663825"/>
    </source>
</evidence>
<evidence type="ECO:0000259" key="1">
    <source>
        <dbReference type="Pfam" id="PF02518"/>
    </source>
</evidence>
<dbReference type="Proteomes" id="UP000663825">
    <property type="component" value="Unassembled WGS sequence"/>
</dbReference>
<evidence type="ECO:0000313" key="3">
    <source>
        <dbReference type="EMBL" id="CAF4726921.1"/>
    </source>
</evidence>
<comment type="caution">
    <text evidence="2">The sequence shown here is derived from an EMBL/GenBank/DDBJ whole genome shotgun (WGS) entry which is preliminary data.</text>
</comment>
<reference evidence="2" key="1">
    <citation type="submission" date="2021-02" db="EMBL/GenBank/DDBJ databases">
        <authorList>
            <person name="Nowell W R."/>
        </authorList>
    </citation>
    <scope>NUCLEOTIDE SEQUENCE</scope>
</reference>
<evidence type="ECO:0000313" key="2">
    <source>
        <dbReference type="EMBL" id="CAF3465336.1"/>
    </source>
</evidence>
<gene>
    <name evidence="2" type="ORF">TIS948_LOCUS32942</name>
    <name evidence="3" type="ORF">UJA718_LOCUS37559</name>
</gene>
<feature type="domain" description="Histidine kinase/HSP90-like ATPase" evidence="1">
    <location>
        <begin position="25"/>
        <end position="101"/>
    </location>
</feature>
<protein>
    <recommendedName>
        <fullName evidence="1">Histidine kinase/HSP90-like ATPase domain-containing protein</fullName>
    </recommendedName>
</protein>
<dbReference type="InterPro" id="IPR036890">
    <property type="entry name" value="HATPase_C_sf"/>
</dbReference>
<dbReference type="EMBL" id="CAJOBP010037462">
    <property type="protein sequence ID" value="CAF4726921.1"/>
    <property type="molecule type" value="Genomic_DNA"/>
</dbReference>
<dbReference type="AlphaFoldDB" id="A0A818EVM7"/>
<dbReference type="Gene3D" id="3.30.565.10">
    <property type="entry name" value="Histidine kinase-like ATPase, C-terminal domain"/>
    <property type="match status" value="1"/>
</dbReference>
<evidence type="ECO:0000313" key="5">
    <source>
        <dbReference type="Proteomes" id="UP000663873"/>
    </source>
</evidence>
<sequence length="138" mass="15373">MAYNLLSRVNGIRKKKARQSGLLPIQELVVNAIHATINAGKKEIKIDINFDFEGDTLSRLVVTDYGKGFDTEEQRSFKTADSSVNDKFGCKGSGGFSVLRSFNLIKIDSFDENGKVYHVELGEKHFIEKTSPEGISEK</sequence>
<accession>A0A818EVM7</accession>
<dbReference type="SUPFAM" id="SSF55874">
    <property type="entry name" value="ATPase domain of HSP90 chaperone/DNA topoisomerase II/histidine kinase"/>
    <property type="match status" value="1"/>
</dbReference>
<name>A0A818EVM7_9BILA</name>
<dbReference type="InterPro" id="IPR003594">
    <property type="entry name" value="HATPase_dom"/>
</dbReference>
<dbReference type="Pfam" id="PF02518">
    <property type="entry name" value="HATPase_c"/>
    <property type="match status" value="1"/>
</dbReference>
<keyword evidence="5" id="KW-1185">Reference proteome</keyword>
<proteinExistence type="predicted"/>
<organism evidence="2 4">
    <name type="scientific">Rotaria socialis</name>
    <dbReference type="NCBI Taxonomy" id="392032"/>
    <lineage>
        <taxon>Eukaryota</taxon>
        <taxon>Metazoa</taxon>
        <taxon>Spiralia</taxon>
        <taxon>Gnathifera</taxon>
        <taxon>Rotifera</taxon>
        <taxon>Eurotatoria</taxon>
        <taxon>Bdelloidea</taxon>
        <taxon>Philodinida</taxon>
        <taxon>Philodinidae</taxon>
        <taxon>Rotaria</taxon>
    </lineage>
</organism>
<dbReference type="Proteomes" id="UP000663873">
    <property type="component" value="Unassembled WGS sequence"/>
</dbReference>
<feature type="non-terminal residue" evidence="2">
    <location>
        <position position="138"/>
    </location>
</feature>
<dbReference type="EMBL" id="CAJNXB010006083">
    <property type="protein sequence ID" value="CAF3465336.1"/>
    <property type="molecule type" value="Genomic_DNA"/>
</dbReference>